<feature type="chain" id="PRO_5045303737" description="SH3b domain-containing protein" evidence="2">
    <location>
        <begin position="22"/>
        <end position="177"/>
    </location>
</feature>
<keyword evidence="5" id="KW-1185">Reference proteome</keyword>
<dbReference type="Gene3D" id="2.30.30.40">
    <property type="entry name" value="SH3 Domains"/>
    <property type="match status" value="1"/>
</dbReference>
<protein>
    <recommendedName>
        <fullName evidence="3">SH3b domain-containing protein</fullName>
    </recommendedName>
</protein>
<feature type="region of interest" description="Disordered" evidence="1">
    <location>
        <begin position="86"/>
        <end position="109"/>
    </location>
</feature>
<gene>
    <name evidence="4" type="ORF">BMI91_11265</name>
</gene>
<dbReference type="PANTHER" id="PTHR34408:SF1">
    <property type="entry name" value="GLYCOSYL HYDROLASE FAMILY 19 DOMAIN-CONTAINING PROTEIN HI_1415"/>
    <property type="match status" value="1"/>
</dbReference>
<organism evidence="4 5">
    <name type="scientific">Thioclava sediminum</name>
    <dbReference type="NCBI Taxonomy" id="1915319"/>
    <lineage>
        <taxon>Bacteria</taxon>
        <taxon>Pseudomonadati</taxon>
        <taxon>Pseudomonadota</taxon>
        <taxon>Alphaproteobacteria</taxon>
        <taxon>Rhodobacterales</taxon>
        <taxon>Paracoccaceae</taxon>
        <taxon>Thioclava</taxon>
    </lineage>
</organism>
<dbReference type="PROSITE" id="PS51781">
    <property type="entry name" value="SH3B"/>
    <property type="match status" value="1"/>
</dbReference>
<evidence type="ECO:0000256" key="1">
    <source>
        <dbReference type="SAM" id="MobiDB-lite"/>
    </source>
</evidence>
<reference evidence="4 5" key="1">
    <citation type="submission" date="2016-11" db="EMBL/GenBank/DDBJ databases">
        <title>A multilocus sequence analysis scheme for characterization of bacteria in the genus Thioclava.</title>
        <authorList>
            <person name="Liu Y."/>
            <person name="Shao Z."/>
        </authorList>
    </citation>
    <scope>NUCLEOTIDE SEQUENCE [LARGE SCALE GENOMIC DNA]</scope>
    <source>
        <strain evidence="4 5">TAW-CT134</strain>
    </source>
</reference>
<feature type="domain" description="SH3b" evidence="3">
    <location>
        <begin position="113"/>
        <end position="177"/>
    </location>
</feature>
<evidence type="ECO:0000259" key="3">
    <source>
        <dbReference type="PROSITE" id="PS51781"/>
    </source>
</evidence>
<keyword evidence="2" id="KW-0732">Signal</keyword>
<evidence type="ECO:0000313" key="5">
    <source>
        <dbReference type="Proteomes" id="UP000190787"/>
    </source>
</evidence>
<dbReference type="PANTHER" id="PTHR34408">
    <property type="entry name" value="FAMILY PROTEIN, PUTATIVE-RELATED"/>
    <property type="match status" value="1"/>
</dbReference>
<sequence>MIMGKLLLTTLAGIYAVMAIAGRDVPGNVEQASAATSNDTVQVSRAASDNQELSASEAPQIVAKAAAASQANTPKIEKASLITRVTPNARMPGPELKPSPEYRDTSAPKVEGGTLWSVTANALNVRSGPSTSNAAIDRVRKGDDVLVVAEIGGWANVKIEGDGTEGWVSKKYLRPAN</sequence>
<dbReference type="Proteomes" id="UP000190787">
    <property type="component" value="Unassembled WGS sequence"/>
</dbReference>
<dbReference type="Pfam" id="PF08239">
    <property type="entry name" value="SH3_3"/>
    <property type="match status" value="1"/>
</dbReference>
<name>A0ABX3MY26_9RHOB</name>
<dbReference type="EMBL" id="MPZV01000002">
    <property type="protein sequence ID" value="OOY24592.1"/>
    <property type="molecule type" value="Genomic_DNA"/>
</dbReference>
<accession>A0ABX3MY26</accession>
<feature type="signal peptide" evidence="2">
    <location>
        <begin position="1"/>
        <end position="21"/>
    </location>
</feature>
<dbReference type="SMART" id="SM00287">
    <property type="entry name" value="SH3b"/>
    <property type="match status" value="1"/>
</dbReference>
<evidence type="ECO:0000256" key="2">
    <source>
        <dbReference type="SAM" id="SignalP"/>
    </source>
</evidence>
<comment type="caution">
    <text evidence="4">The sequence shown here is derived from an EMBL/GenBank/DDBJ whole genome shotgun (WGS) entry which is preliminary data.</text>
</comment>
<proteinExistence type="predicted"/>
<dbReference type="InterPro" id="IPR052354">
    <property type="entry name" value="Cell_Wall_Dynamics_Protein"/>
</dbReference>
<evidence type="ECO:0000313" key="4">
    <source>
        <dbReference type="EMBL" id="OOY24592.1"/>
    </source>
</evidence>
<dbReference type="InterPro" id="IPR003646">
    <property type="entry name" value="SH3-like_bac-type"/>
</dbReference>